<proteinExistence type="predicted"/>
<dbReference type="InterPro" id="IPR025291">
    <property type="entry name" value="DUF4153"/>
</dbReference>
<accession>A0ABV0B9I1</accession>
<feature type="transmembrane region" description="Helical" evidence="2">
    <location>
        <begin position="309"/>
        <end position="329"/>
    </location>
</feature>
<feature type="compositionally biased region" description="Basic and acidic residues" evidence="1">
    <location>
        <begin position="496"/>
        <end position="509"/>
    </location>
</feature>
<dbReference type="Proteomes" id="UP001427805">
    <property type="component" value="Unassembled WGS sequence"/>
</dbReference>
<gene>
    <name evidence="3" type="ORF">TPR58_11580</name>
</gene>
<feature type="transmembrane region" description="Helical" evidence="2">
    <location>
        <begin position="71"/>
        <end position="95"/>
    </location>
</feature>
<feature type="transmembrane region" description="Helical" evidence="2">
    <location>
        <begin position="12"/>
        <end position="33"/>
    </location>
</feature>
<feature type="transmembrane region" description="Helical" evidence="2">
    <location>
        <begin position="230"/>
        <end position="250"/>
    </location>
</feature>
<feature type="transmembrane region" description="Helical" evidence="2">
    <location>
        <begin position="279"/>
        <end position="297"/>
    </location>
</feature>
<evidence type="ECO:0000256" key="1">
    <source>
        <dbReference type="SAM" id="MobiDB-lite"/>
    </source>
</evidence>
<dbReference type="EMBL" id="JBDIZK010000006">
    <property type="protein sequence ID" value="MEN3747810.1"/>
    <property type="molecule type" value="Genomic_DNA"/>
</dbReference>
<keyword evidence="2" id="KW-0472">Membrane</keyword>
<evidence type="ECO:0000313" key="4">
    <source>
        <dbReference type="Proteomes" id="UP001427805"/>
    </source>
</evidence>
<evidence type="ECO:0000256" key="2">
    <source>
        <dbReference type="SAM" id="Phobius"/>
    </source>
</evidence>
<keyword evidence="2" id="KW-0812">Transmembrane</keyword>
<reference evidence="3 4" key="1">
    <citation type="submission" date="2024-05" db="EMBL/GenBank/DDBJ databases">
        <title>Sphingomonas sp. HF-S3 16S ribosomal RNA gene Genome sequencing and assembly.</title>
        <authorList>
            <person name="Lee H."/>
        </authorList>
    </citation>
    <scope>NUCLEOTIDE SEQUENCE [LARGE SCALE GENOMIC DNA]</scope>
    <source>
        <strain evidence="3 4">HF-S3</strain>
    </source>
</reference>
<feature type="transmembrane region" description="Helical" evidence="2">
    <location>
        <begin position="379"/>
        <end position="401"/>
    </location>
</feature>
<organism evidence="3 4">
    <name type="scientific">Sphingomonas rustica</name>
    <dbReference type="NCBI Taxonomy" id="3103142"/>
    <lineage>
        <taxon>Bacteria</taxon>
        <taxon>Pseudomonadati</taxon>
        <taxon>Pseudomonadota</taxon>
        <taxon>Alphaproteobacteria</taxon>
        <taxon>Sphingomonadales</taxon>
        <taxon>Sphingomonadaceae</taxon>
        <taxon>Sphingomonas</taxon>
    </lineage>
</organism>
<feature type="region of interest" description="Disordered" evidence="1">
    <location>
        <begin position="486"/>
        <end position="546"/>
    </location>
</feature>
<protein>
    <submittedName>
        <fullName evidence="3">DUF4173 domain-containing protein</fullName>
    </submittedName>
</protein>
<keyword evidence="4" id="KW-1185">Reference proteome</keyword>
<feature type="compositionally biased region" description="Low complexity" evidence="1">
    <location>
        <begin position="514"/>
        <end position="526"/>
    </location>
</feature>
<sequence>MKEMVGMRVAGTARGSFAIKQAAAALLMVLGSWLFYDQWIGATLGGFALAWLVVLVVAVRPVRRNRQAMIAVLVAAFFAVTLIEAPGLLGWTLFWTAIGSAALLPRRRFDDAWRWLNRLVFATGYGLARPILDAKQLAKIRTRRRHTNIGRVAAVLALPVIGGAVFIALFAGANPLIGEMLGRVEPASPVGLIPRLVVASLIGLAIWPTLRPHPFSTRIELREASMGRGLPVPVISITLSLVTFNAIFALQNLSDIVFLWSGAPLPGQVTLADYAHRGAYSLIATALLAGLFVLTALRPGSESASRPAIRALVALWVAQNLFLVASSMLRTWDYVQAYSLTGLRIAALAWMMLVAVGLVLICWRLLAGKSSGWLINRNALAAGLVLAATCVVDLGSVASHWNVRHAREVGGAGQHLDLCYLRQQGPSALTALAELETRVTTPVLLDRIRAVRSDILDTVEYSQSDWHSWTWRNARRLAAAKAALGATPPTAAHAPNGRDCDGTPFREPEPVPPASVASPDAATPTPIEGAPQPPSPTPSPLTGAAR</sequence>
<evidence type="ECO:0000313" key="3">
    <source>
        <dbReference type="EMBL" id="MEN3747810.1"/>
    </source>
</evidence>
<feature type="transmembrane region" description="Helical" evidence="2">
    <location>
        <begin position="152"/>
        <end position="172"/>
    </location>
</feature>
<feature type="transmembrane region" description="Helical" evidence="2">
    <location>
        <begin position="115"/>
        <end position="132"/>
    </location>
</feature>
<dbReference type="Pfam" id="PF13687">
    <property type="entry name" value="DUF4153"/>
    <property type="match status" value="1"/>
</dbReference>
<feature type="transmembrane region" description="Helical" evidence="2">
    <location>
        <begin position="192"/>
        <end position="210"/>
    </location>
</feature>
<feature type="transmembrane region" description="Helical" evidence="2">
    <location>
        <begin position="341"/>
        <end position="367"/>
    </location>
</feature>
<name>A0ABV0B9I1_9SPHN</name>
<keyword evidence="2" id="KW-1133">Transmembrane helix</keyword>
<feature type="transmembrane region" description="Helical" evidence="2">
    <location>
        <begin position="39"/>
        <end position="59"/>
    </location>
</feature>
<comment type="caution">
    <text evidence="3">The sequence shown here is derived from an EMBL/GenBank/DDBJ whole genome shotgun (WGS) entry which is preliminary data.</text>
</comment>